<dbReference type="AlphaFoldDB" id="A0AAW2VEJ1"/>
<keyword evidence="7" id="KW-0539">Nucleus</keyword>
<protein>
    <recommendedName>
        <fullName evidence="8">DDE Tnp4 domain-containing protein</fullName>
    </recommendedName>
</protein>
<dbReference type="GO" id="GO:0046872">
    <property type="term" value="F:metal ion binding"/>
    <property type="evidence" value="ECO:0007669"/>
    <property type="project" value="UniProtKB-KW"/>
</dbReference>
<dbReference type="EMBL" id="JACGWN010000010">
    <property type="protein sequence ID" value="KAL0427355.1"/>
    <property type="molecule type" value="Genomic_DNA"/>
</dbReference>
<dbReference type="PANTHER" id="PTHR22930">
    <property type="match status" value="1"/>
</dbReference>
<dbReference type="GO" id="GO:0005634">
    <property type="term" value="C:nucleus"/>
    <property type="evidence" value="ECO:0007669"/>
    <property type="project" value="UniProtKB-SubCell"/>
</dbReference>
<accession>A0AAW2VEJ1</accession>
<keyword evidence="5" id="KW-0479">Metal-binding</keyword>
<comment type="cofactor">
    <cofactor evidence="1">
        <name>a divalent metal cation</name>
        <dbReference type="ChEBI" id="CHEBI:60240"/>
    </cofactor>
</comment>
<evidence type="ECO:0000313" key="9">
    <source>
        <dbReference type="EMBL" id="KAL0427355.1"/>
    </source>
</evidence>
<evidence type="ECO:0000256" key="2">
    <source>
        <dbReference type="ARBA" id="ARBA00004123"/>
    </source>
</evidence>
<evidence type="ECO:0000256" key="6">
    <source>
        <dbReference type="ARBA" id="ARBA00022801"/>
    </source>
</evidence>
<dbReference type="Pfam" id="PF13359">
    <property type="entry name" value="DDE_Tnp_4"/>
    <property type="match status" value="1"/>
</dbReference>
<keyword evidence="6" id="KW-0378">Hydrolase</keyword>
<name>A0AAW2VEJ1_9LAMI</name>
<dbReference type="GO" id="GO:0004518">
    <property type="term" value="F:nuclease activity"/>
    <property type="evidence" value="ECO:0007669"/>
    <property type="project" value="UniProtKB-KW"/>
</dbReference>
<comment type="similarity">
    <text evidence="3">Belongs to the HARBI1 family.</text>
</comment>
<comment type="caution">
    <text evidence="9">The sequence shown here is derived from an EMBL/GenBank/DDBJ whole genome shotgun (WGS) entry which is preliminary data.</text>
</comment>
<dbReference type="InterPro" id="IPR045249">
    <property type="entry name" value="HARBI1-like"/>
</dbReference>
<evidence type="ECO:0000256" key="3">
    <source>
        <dbReference type="ARBA" id="ARBA00006958"/>
    </source>
</evidence>
<evidence type="ECO:0000256" key="5">
    <source>
        <dbReference type="ARBA" id="ARBA00022723"/>
    </source>
</evidence>
<dbReference type="InterPro" id="IPR027806">
    <property type="entry name" value="HARBI1_dom"/>
</dbReference>
<evidence type="ECO:0000256" key="1">
    <source>
        <dbReference type="ARBA" id="ARBA00001968"/>
    </source>
</evidence>
<dbReference type="PANTHER" id="PTHR22930:SF221">
    <property type="entry name" value="NUCLEASE HARBI1"/>
    <property type="match status" value="1"/>
</dbReference>
<reference evidence="9" key="1">
    <citation type="submission" date="2020-06" db="EMBL/GenBank/DDBJ databases">
        <authorList>
            <person name="Li T."/>
            <person name="Hu X."/>
            <person name="Zhang T."/>
            <person name="Song X."/>
            <person name="Zhang H."/>
            <person name="Dai N."/>
            <person name="Sheng W."/>
            <person name="Hou X."/>
            <person name="Wei L."/>
        </authorList>
    </citation>
    <scope>NUCLEOTIDE SEQUENCE</scope>
    <source>
        <strain evidence="9">KEN1</strain>
        <tissue evidence="9">Leaf</tissue>
    </source>
</reference>
<reference evidence="9" key="2">
    <citation type="journal article" date="2024" name="Plant">
        <title>Genomic evolution and insights into agronomic trait innovations of Sesamum species.</title>
        <authorList>
            <person name="Miao H."/>
            <person name="Wang L."/>
            <person name="Qu L."/>
            <person name="Liu H."/>
            <person name="Sun Y."/>
            <person name="Le M."/>
            <person name="Wang Q."/>
            <person name="Wei S."/>
            <person name="Zheng Y."/>
            <person name="Lin W."/>
            <person name="Duan Y."/>
            <person name="Cao H."/>
            <person name="Xiong S."/>
            <person name="Wang X."/>
            <person name="Wei L."/>
            <person name="Li C."/>
            <person name="Ma Q."/>
            <person name="Ju M."/>
            <person name="Zhao R."/>
            <person name="Li G."/>
            <person name="Mu C."/>
            <person name="Tian Q."/>
            <person name="Mei H."/>
            <person name="Zhang T."/>
            <person name="Gao T."/>
            <person name="Zhang H."/>
        </authorList>
    </citation>
    <scope>NUCLEOTIDE SEQUENCE</scope>
    <source>
        <strain evidence="9">KEN1</strain>
    </source>
</reference>
<keyword evidence="4" id="KW-0540">Nuclease</keyword>
<evidence type="ECO:0000256" key="4">
    <source>
        <dbReference type="ARBA" id="ARBA00022722"/>
    </source>
</evidence>
<comment type="subcellular location">
    <subcellularLocation>
        <location evidence="2">Nucleus</location>
    </subcellularLocation>
</comment>
<dbReference type="GO" id="GO:0016787">
    <property type="term" value="F:hydrolase activity"/>
    <property type="evidence" value="ECO:0007669"/>
    <property type="project" value="UniProtKB-KW"/>
</dbReference>
<feature type="domain" description="DDE Tnp4" evidence="8">
    <location>
        <begin position="6"/>
        <end position="121"/>
    </location>
</feature>
<evidence type="ECO:0000259" key="8">
    <source>
        <dbReference type="Pfam" id="PF13359"/>
    </source>
</evidence>
<evidence type="ECO:0000256" key="7">
    <source>
        <dbReference type="ARBA" id="ARBA00023242"/>
    </source>
</evidence>
<gene>
    <name evidence="9" type="ORF">Slati_2910300</name>
</gene>
<organism evidence="9">
    <name type="scientific">Sesamum latifolium</name>
    <dbReference type="NCBI Taxonomy" id="2727402"/>
    <lineage>
        <taxon>Eukaryota</taxon>
        <taxon>Viridiplantae</taxon>
        <taxon>Streptophyta</taxon>
        <taxon>Embryophyta</taxon>
        <taxon>Tracheophyta</taxon>
        <taxon>Spermatophyta</taxon>
        <taxon>Magnoliopsida</taxon>
        <taxon>eudicotyledons</taxon>
        <taxon>Gunneridae</taxon>
        <taxon>Pentapetalae</taxon>
        <taxon>asterids</taxon>
        <taxon>lamiids</taxon>
        <taxon>Lamiales</taxon>
        <taxon>Pedaliaceae</taxon>
        <taxon>Sesamum</taxon>
    </lineage>
</organism>
<sequence length="212" mass="24696">MGPTSRPNRYRSRKGHITQNVLAICDFDMNFTYVYAWWEGSVADARVLDHAISQGSVFSFPPVGKYYLVDAGFVNYQCFLAPYRGTRYHLAEYRRHIRQYRTPQDMFNHAHSRLSNVIERCLFSQDDQLFNEPDDETPGDMDAFYHRGRPNVAEIEAQSMTYAAILTRAGFPQEEHWSLEMERRFMHMILPANAAVQMLDDSIAEGQMAYWS</sequence>
<proteinExistence type="inferred from homology"/>